<organism evidence="1 2">
    <name type="scientific">Aquimarina litoralis</name>
    <dbReference type="NCBI Taxonomy" id="584605"/>
    <lineage>
        <taxon>Bacteria</taxon>
        <taxon>Pseudomonadati</taxon>
        <taxon>Bacteroidota</taxon>
        <taxon>Flavobacteriia</taxon>
        <taxon>Flavobacteriales</taxon>
        <taxon>Flavobacteriaceae</taxon>
        <taxon>Aquimarina</taxon>
    </lineage>
</organism>
<dbReference type="EMBL" id="BAAAGE010000005">
    <property type="protein sequence ID" value="GAA0731309.1"/>
    <property type="molecule type" value="Genomic_DNA"/>
</dbReference>
<evidence type="ECO:0000313" key="1">
    <source>
        <dbReference type="EMBL" id="GAA0731309.1"/>
    </source>
</evidence>
<protein>
    <submittedName>
        <fullName evidence="1">Uncharacterized protein</fullName>
    </submittedName>
</protein>
<comment type="caution">
    <text evidence="1">The sequence shown here is derived from an EMBL/GenBank/DDBJ whole genome shotgun (WGS) entry which is preliminary data.</text>
</comment>
<proteinExistence type="predicted"/>
<accession>A0ABN1J7T2</accession>
<name>A0ABN1J7T2_9FLAO</name>
<gene>
    <name evidence="1" type="ORF">GCM10009430_43330</name>
</gene>
<evidence type="ECO:0000313" key="2">
    <source>
        <dbReference type="Proteomes" id="UP001501758"/>
    </source>
</evidence>
<keyword evidence="2" id="KW-1185">Reference proteome</keyword>
<reference evidence="1 2" key="1">
    <citation type="journal article" date="2019" name="Int. J. Syst. Evol. Microbiol.">
        <title>The Global Catalogue of Microorganisms (GCM) 10K type strain sequencing project: providing services to taxonomists for standard genome sequencing and annotation.</title>
        <authorList>
            <consortium name="The Broad Institute Genomics Platform"/>
            <consortium name="The Broad Institute Genome Sequencing Center for Infectious Disease"/>
            <person name="Wu L."/>
            <person name="Ma J."/>
        </authorList>
    </citation>
    <scope>NUCLEOTIDE SEQUENCE [LARGE SCALE GENOMIC DNA]</scope>
    <source>
        <strain evidence="1 2">JCM 15974</strain>
    </source>
</reference>
<sequence>MIMELLNKASEFIKRSMANMSTSDRVVASREAKAIVLSINEVYKKTKDPELMDIMKSVTNKKRKIDRRLRGMLG</sequence>
<dbReference type="Proteomes" id="UP001501758">
    <property type="component" value="Unassembled WGS sequence"/>
</dbReference>